<dbReference type="GO" id="GO:0051750">
    <property type="term" value="F:delta(3,5)-delta(2,4)-dienoyl-CoA isomerase activity"/>
    <property type="evidence" value="ECO:0007669"/>
    <property type="project" value="TreeGrafter"/>
</dbReference>
<dbReference type="InterPro" id="IPR045002">
    <property type="entry name" value="Ech1-like"/>
</dbReference>
<keyword evidence="10" id="KW-1185">Reference proteome</keyword>
<dbReference type="AlphaFoldDB" id="A0AAI9SUC3"/>
<evidence type="ECO:0000256" key="2">
    <source>
        <dbReference type="ARBA" id="ARBA00004173"/>
    </source>
</evidence>
<evidence type="ECO:0000256" key="6">
    <source>
        <dbReference type="ARBA" id="ARBA00019258"/>
    </source>
</evidence>
<dbReference type="Pfam" id="PF12921">
    <property type="entry name" value="ATP13"/>
    <property type="match status" value="1"/>
</dbReference>
<dbReference type="SUPFAM" id="SSF52096">
    <property type="entry name" value="ClpP/crotonase"/>
    <property type="match status" value="1"/>
</dbReference>
<dbReference type="PANTHER" id="PTHR43149:SF1">
    <property type="entry name" value="DELTA(3,5)-DELTA(2,4)-DIENOYL-COA ISOMERASE, MITOCHONDRIAL"/>
    <property type="match status" value="1"/>
</dbReference>
<proteinExistence type="inferred from homology"/>
<comment type="caution">
    <text evidence="9">The sequence shown here is derived from an EMBL/GenBank/DDBJ whole genome shotgun (WGS) entry which is preliminary data.</text>
</comment>
<reference evidence="9" key="1">
    <citation type="journal article" date="2022" name="DNA Res.">
        <title>Genome analysis of five recently described species of the CUG-Ser clade uncovers Candida theae as a new hybrid lineage with pathogenic potential in the Candida parapsilosis species complex.</title>
        <authorList>
            <person name="Mixao V."/>
            <person name="Del Olmo V."/>
            <person name="Hegedusova E."/>
            <person name="Saus E."/>
            <person name="Pryszcz L."/>
            <person name="Cillingova A."/>
            <person name="Nosek J."/>
            <person name="Gabaldon T."/>
        </authorList>
    </citation>
    <scope>NUCLEOTIDE SEQUENCE</scope>
    <source>
        <strain evidence="9">CBS 10844</strain>
    </source>
</reference>
<evidence type="ECO:0000313" key="10">
    <source>
        <dbReference type="Proteomes" id="UP001202479"/>
    </source>
</evidence>
<organism evidence="9 10">
    <name type="scientific">Candida oxycetoniae</name>
    <dbReference type="NCBI Taxonomy" id="497107"/>
    <lineage>
        <taxon>Eukaryota</taxon>
        <taxon>Fungi</taxon>
        <taxon>Dikarya</taxon>
        <taxon>Ascomycota</taxon>
        <taxon>Saccharomycotina</taxon>
        <taxon>Pichiomycetes</taxon>
        <taxon>Debaryomycetaceae</taxon>
        <taxon>Candida/Lodderomyces clade</taxon>
        <taxon>Candida</taxon>
    </lineage>
</organism>
<keyword evidence="8" id="KW-0496">Mitochondrion</keyword>
<comment type="subcellular location">
    <subcellularLocation>
        <location evidence="2">Mitochondrion</location>
    </subcellularLocation>
</comment>
<gene>
    <name evidence="9" type="ORF">KGF56_004294</name>
</gene>
<evidence type="ECO:0000256" key="5">
    <source>
        <dbReference type="ARBA" id="ARBA00011657"/>
    </source>
</evidence>
<comment type="similarity">
    <text evidence="3">Belongs to the enoyl-CoA hydratase/isomerase family.</text>
</comment>
<dbReference type="RefSeq" id="XP_049178580.1">
    <property type="nucleotide sequence ID" value="XM_049325719.1"/>
</dbReference>
<keyword evidence="7" id="KW-0809">Transit peptide</keyword>
<evidence type="ECO:0000256" key="8">
    <source>
        <dbReference type="ARBA" id="ARBA00023128"/>
    </source>
</evidence>
<comment type="subunit">
    <text evidence="5">Binds to the 5'UTR of the OLI1 mRNA.</text>
</comment>
<dbReference type="GO" id="GO:0005739">
    <property type="term" value="C:mitochondrion"/>
    <property type="evidence" value="ECO:0007669"/>
    <property type="project" value="UniProtKB-SubCell"/>
</dbReference>
<evidence type="ECO:0000256" key="4">
    <source>
        <dbReference type="ARBA" id="ARBA00009790"/>
    </source>
</evidence>
<evidence type="ECO:0000256" key="1">
    <source>
        <dbReference type="ARBA" id="ARBA00002412"/>
    </source>
</evidence>
<protein>
    <recommendedName>
        <fullName evidence="6">ATPase expression protein 2, mitochondrial</fullName>
    </recommendedName>
</protein>
<dbReference type="InterPro" id="IPR001753">
    <property type="entry name" value="Enoyl-CoA_hydra/iso"/>
</dbReference>
<comment type="function">
    <text evidence="1">Required for translation of the mitochondrial OLI1 transcript coding for the mitochondrial ATP synthase subunit 9.</text>
</comment>
<comment type="similarity">
    <text evidence="4">Belongs to the AEP2 family.</text>
</comment>
<dbReference type="CDD" id="cd06558">
    <property type="entry name" value="crotonase-like"/>
    <property type="match status" value="1"/>
</dbReference>
<accession>A0AAI9SUC3</accession>
<dbReference type="Gene3D" id="3.90.226.10">
    <property type="entry name" value="2-enoyl-CoA Hydratase, Chain A, domain 1"/>
    <property type="match status" value="1"/>
</dbReference>
<evidence type="ECO:0000256" key="3">
    <source>
        <dbReference type="ARBA" id="ARBA00005254"/>
    </source>
</evidence>
<evidence type="ECO:0000313" key="9">
    <source>
        <dbReference type="EMBL" id="KAI3402833.2"/>
    </source>
</evidence>
<sequence>MPFDPKSYEKYEYYTVTQLEEGFIHVQYTNPKTLNAFTDQNWKDYGEIFTRLDKEEDVILIVFSSGVSKAFSSGLNLKTAMEAMSNFGEASEEERIAHLHKHIVDFQNAISVPARISTPTIGVLNGINYGLALDISSAFSIRIAVEGARFSIAEVNIGIAADIGSLQRLPALVNNKSRLMQHALLGDIFDDREALELGYVSIIHPSVEHGIEQAKEWAEKILQTPQWAIKGTKKHIQDMLNGQNMEKGLKDIAHYNSVYISGSKLKLLVRPYTSCSIPTGNILARSFSEDSDIRLREREGEGEGEHQQQQFESLTVKDTLSRAPSRKLKYSYRHSSVFASTVKEFHGSQIKTELVKSLDQSEFTKLATVLEAWSYNDVNAMITTLGRETISEYISLIIGQNRGQVRRHDIYNSEHLTGHRLITSDFENLMELELIYFKPDLASKWFRSFRNEHGINWKKAMTPKLWTLAFRVDGFGENRLWTIPRSELSSYFKKPAKSNFIGLNRKPKLMLQDVVDDLSEFDLDFHSAALQHMAYAGQMSSFKEYIKSVWGIGPNGDLVSDKVDVMSHLYPNDKLLIDIFVSLSFCGEFYTGIKYINGFQTAYDQMESKTGSKAFWEQVFKWADISTRYENDIALNYFLRKSNCSKEMSLEDAKQDVNFDYEGFLQFLEKLKNERINTCEQIWKGVHDQKTSPVPFSNSIYKTYLDILKENPDENKLYEYMTCLLKEFHRYHTDDQDSFTRRSGMGFHRENSKSESVWILYLEAMKMLIDLKGFSPSLWQVSVLIDKWSIDKKMKKELSQWVQKDRMKRYKEELEIQREKFMANLAKDDESLLELM</sequence>
<dbReference type="InterPro" id="IPR029045">
    <property type="entry name" value="ClpP/crotonase-like_dom_sf"/>
</dbReference>
<evidence type="ECO:0000256" key="7">
    <source>
        <dbReference type="ARBA" id="ARBA00022946"/>
    </source>
</evidence>
<dbReference type="GeneID" id="73381909"/>
<dbReference type="Proteomes" id="UP001202479">
    <property type="component" value="Unassembled WGS sequence"/>
</dbReference>
<name>A0AAI9SUC3_9ASCO</name>
<dbReference type="InterPro" id="IPR024319">
    <property type="entry name" value="ATPase_expression_mit"/>
</dbReference>
<dbReference type="EMBL" id="JAHUZD010000140">
    <property type="protein sequence ID" value="KAI3402833.2"/>
    <property type="molecule type" value="Genomic_DNA"/>
</dbReference>
<dbReference type="PANTHER" id="PTHR43149">
    <property type="entry name" value="ENOYL-COA HYDRATASE"/>
    <property type="match status" value="1"/>
</dbReference>
<dbReference type="Pfam" id="PF00378">
    <property type="entry name" value="ECH_1"/>
    <property type="match status" value="1"/>
</dbReference>